<organism evidence="1">
    <name type="scientific">Arundo donax</name>
    <name type="common">Giant reed</name>
    <name type="synonym">Donax arundinaceus</name>
    <dbReference type="NCBI Taxonomy" id="35708"/>
    <lineage>
        <taxon>Eukaryota</taxon>
        <taxon>Viridiplantae</taxon>
        <taxon>Streptophyta</taxon>
        <taxon>Embryophyta</taxon>
        <taxon>Tracheophyta</taxon>
        <taxon>Spermatophyta</taxon>
        <taxon>Magnoliopsida</taxon>
        <taxon>Liliopsida</taxon>
        <taxon>Poales</taxon>
        <taxon>Poaceae</taxon>
        <taxon>PACMAD clade</taxon>
        <taxon>Arundinoideae</taxon>
        <taxon>Arundineae</taxon>
        <taxon>Arundo</taxon>
    </lineage>
</organism>
<reference evidence="1" key="2">
    <citation type="journal article" date="2015" name="Data Brief">
        <title>Shoot transcriptome of the giant reed, Arundo donax.</title>
        <authorList>
            <person name="Barrero R.A."/>
            <person name="Guerrero F.D."/>
            <person name="Moolhuijzen P."/>
            <person name="Goolsby J.A."/>
            <person name="Tidwell J."/>
            <person name="Bellgard S.E."/>
            <person name="Bellgard M.I."/>
        </authorList>
    </citation>
    <scope>NUCLEOTIDE SEQUENCE</scope>
    <source>
        <tissue evidence="1">Shoot tissue taken approximately 20 cm above the soil surface</tissue>
    </source>
</reference>
<reference evidence="1" key="1">
    <citation type="submission" date="2014-09" db="EMBL/GenBank/DDBJ databases">
        <authorList>
            <person name="Magalhaes I.L.F."/>
            <person name="Oliveira U."/>
            <person name="Santos F.R."/>
            <person name="Vidigal T.H.D.A."/>
            <person name="Brescovit A.D."/>
            <person name="Santos A.J."/>
        </authorList>
    </citation>
    <scope>NUCLEOTIDE SEQUENCE</scope>
    <source>
        <tissue evidence="1">Shoot tissue taken approximately 20 cm above the soil surface</tissue>
    </source>
</reference>
<protein>
    <submittedName>
        <fullName evidence="1">Uncharacterized protein</fullName>
    </submittedName>
</protein>
<accession>A0A0A9EHA6</accession>
<name>A0A0A9EHA6_ARUDO</name>
<dbReference type="EMBL" id="GBRH01200655">
    <property type="protein sequence ID" value="JAD97240.1"/>
    <property type="molecule type" value="Transcribed_RNA"/>
</dbReference>
<proteinExistence type="predicted"/>
<sequence length="39" mass="4475">MSENPSALSRFVVVVHHRGMYFDQPTSANFHVKLFGKCH</sequence>
<evidence type="ECO:0000313" key="1">
    <source>
        <dbReference type="EMBL" id="JAD97240.1"/>
    </source>
</evidence>
<dbReference type="AlphaFoldDB" id="A0A0A9EHA6"/>